<gene>
    <name evidence="5" type="ORF">TSUD_354020</name>
</gene>
<reference evidence="6" key="1">
    <citation type="journal article" date="2017" name="Front. Plant Sci.">
        <title>Climate Clever Clovers: New Paradigm to Reduce the Environmental Footprint of Ruminants by Breeding Low Methanogenic Forages Utilizing Haplotype Variation.</title>
        <authorList>
            <person name="Kaur P."/>
            <person name="Appels R."/>
            <person name="Bayer P.E."/>
            <person name="Keeble-Gagnere G."/>
            <person name="Wang J."/>
            <person name="Hirakawa H."/>
            <person name="Shirasawa K."/>
            <person name="Vercoe P."/>
            <person name="Stefanova K."/>
            <person name="Durmic Z."/>
            <person name="Nichols P."/>
            <person name="Revell C."/>
            <person name="Isobe S.N."/>
            <person name="Edwards D."/>
            <person name="Erskine W."/>
        </authorList>
    </citation>
    <scope>NUCLEOTIDE SEQUENCE [LARGE SCALE GENOMIC DNA]</scope>
    <source>
        <strain evidence="6">cv. Daliak</strain>
    </source>
</reference>
<proteinExistence type="predicted"/>
<dbReference type="GO" id="GO:0004674">
    <property type="term" value="F:protein serine/threonine kinase activity"/>
    <property type="evidence" value="ECO:0007669"/>
    <property type="project" value="UniProtKB-KW"/>
</dbReference>
<dbReference type="PANTHER" id="PTHR47989:SF47">
    <property type="entry name" value="SERINE_THREONINE-PROTEIN KINASE PBL28-RELATED"/>
    <property type="match status" value="1"/>
</dbReference>
<dbReference type="Gene3D" id="3.30.200.20">
    <property type="entry name" value="Phosphorylase Kinase, domain 1"/>
    <property type="match status" value="1"/>
</dbReference>
<keyword evidence="1" id="KW-0808">Transferase</keyword>
<feature type="domain" description="Protein kinase" evidence="4">
    <location>
        <begin position="13"/>
        <end position="90"/>
    </location>
</feature>
<evidence type="ECO:0000256" key="2">
    <source>
        <dbReference type="ARBA" id="ARBA00022741"/>
    </source>
</evidence>
<evidence type="ECO:0000313" key="5">
    <source>
        <dbReference type="EMBL" id="GAU26180.1"/>
    </source>
</evidence>
<dbReference type="SUPFAM" id="SSF56112">
    <property type="entry name" value="Protein kinase-like (PK-like)"/>
    <property type="match status" value="1"/>
</dbReference>
<organism evidence="5 6">
    <name type="scientific">Trifolium subterraneum</name>
    <name type="common">Subterranean clover</name>
    <dbReference type="NCBI Taxonomy" id="3900"/>
    <lineage>
        <taxon>Eukaryota</taxon>
        <taxon>Viridiplantae</taxon>
        <taxon>Streptophyta</taxon>
        <taxon>Embryophyta</taxon>
        <taxon>Tracheophyta</taxon>
        <taxon>Spermatophyta</taxon>
        <taxon>Magnoliopsida</taxon>
        <taxon>eudicotyledons</taxon>
        <taxon>Gunneridae</taxon>
        <taxon>Pentapetalae</taxon>
        <taxon>rosids</taxon>
        <taxon>fabids</taxon>
        <taxon>Fabales</taxon>
        <taxon>Fabaceae</taxon>
        <taxon>Papilionoideae</taxon>
        <taxon>50 kb inversion clade</taxon>
        <taxon>NPAAA clade</taxon>
        <taxon>Hologalegina</taxon>
        <taxon>IRL clade</taxon>
        <taxon>Trifolieae</taxon>
        <taxon>Trifolium</taxon>
    </lineage>
</organism>
<sequence length="90" mass="10041">MKLGDLLKATNNFSNSNIIGTGRTGTVYKATLNDGTTFMVKRLQESQHSEKEFTSEMEMLGNVKHPNLVPLIDIDDNNMEELIVAREGNN</sequence>
<dbReference type="Pfam" id="PF00069">
    <property type="entry name" value="Pkinase"/>
    <property type="match status" value="1"/>
</dbReference>
<evidence type="ECO:0000259" key="4">
    <source>
        <dbReference type="PROSITE" id="PS50011"/>
    </source>
</evidence>
<keyword evidence="1" id="KW-0418">Kinase</keyword>
<dbReference type="InterPro" id="IPR000719">
    <property type="entry name" value="Prot_kinase_dom"/>
</dbReference>
<dbReference type="EMBL" id="DF973330">
    <property type="protein sequence ID" value="GAU26180.1"/>
    <property type="molecule type" value="Genomic_DNA"/>
</dbReference>
<name>A0A2Z6MRE2_TRISU</name>
<dbReference type="OrthoDB" id="1932972at2759"/>
<keyword evidence="1" id="KW-0723">Serine/threonine-protein kinase</keyword>
<dbReference type="AlphaFoldDB" id="A0A2Z6MRE2"/>
<dbReference type="PROSITE" id="PS50011">
    <property type="entry name" value="PROTEIN_KINASE_DOM"/>
    <property type="match status" value="1"/>
</dbReference>
<dbReference type="Proteomes" id="UP000242715">
    <property type="component" value="Unassembled WGS sequence"/>
</dbReference>
<evidence type="ECO:0000313" key="6">
    <source>
        <dbReference type="Proteomes" id="UP000242715"/>
    </source>
</evidence>
<dbReference type="InterPro" id="IPR011009">
    <property type="entry name" value="Kinase-like_dom_sf"/>
</dbReference>
<evidence type="ECO:0000256" key="1">
    <source>
        <dbReference type="ARBA" id="ARBA00022527"/>
    </source>
</evidence>
<keyword evidence="2" id="KW-0547">Nucleotide-binding</keyword>
<protein>
    <recommendedName>
        <fullName evidence="4">Protein kinase domain-containing protein</fullName>
    </recommendedName>
</protein>
<dbReference type="PANTHER" id="PTHR47989">
    <property type="entry name" value="OS01G0750732 PROTEIN"/>
    <property type="match status" value="1"/>
</dbReference>
<keyword evidence="3" id="KW-0067">ATP-binding</keyword>
<evidence type="ECO:0000256" key="3">
    <source>
        <dbReference type="ARBA" id="ARBA00022840"/>
    </source>
</evidence>
<dbReference type="GO" id="GO:0005524">
    <property type="term" value="F:ATP binding"/>
    <property type="evidence" value="ECO:0007669"/>
    <property type="project" value="UniProtKB-KW"/>
</dbReference>
<keyword evidence="6" id="KW-1185">Reference proteome</keyword>
<accession>A0A2Z6MRE2</accession>